<name>A0A4C1WVZ9_EUMVA</name>
<organism evidence="1 2">
    <name type="scientific">Eumeta variegata</name>
    <name type="common">Bagworm moth</name>
    <name type="synonym">Eumeta japonica</name>
    <dbReference type="NCBI Taxonomy" id="151549"/>
    <lineage>
        <taxon>Eukaryota</taxon>
        <taxon>Metazoa</taxon>
        <taxon>Ecdysozoa</taxon>
        <taxon>Arthropoda</taxon>
        <taxon>Hexapoda</taxon>
        <taxon>Insecta</taxon>
        <taxon>Pterygota</taxon>
        <taxon>Neoptera</taxon>
        <taxon>Endopterygota</taxon>
        <taxon>Lepidoptera</taxon>
        <taxon>Glossata</taxon>
        <taxon>Ditrysia</taxon>
        <taxon>Tineoidea</taxon>
        <taxon>Psychidae</taxon>
        <taxon>Oiketicinae</taxon>
        <taxon>Eumeta</taxon>
    </lineage>
</organism>
<comment type="caution">
    <text evidence="1">The sequence shown here is derived from an EMBL/GenBank/DDBJ whole genome shotgun (WGS) entry which is preliminary data.</text>
</comment>
<evidence type="ECO:0000313" key="1">
    <source>
        <dbReference type="EMBL" id="GBP55608.1"/>
    </source>
</evidence>
<dbReference type="Proteomes" id="UP000299102">
    <property type="component" value="Unassembled WGS sequence"/>
</dbReference>
<dbReference type="AlphaFoldDB" id="A0A4C1WVZ9"/>
<accession>A0A4C1WVZ9</accession>
<keyword evidence="2" id="KW-1185">Reference proteome</keyword>
<reference evidence="1 2" key="1">
    <citation type="journal article" date="2019" name="Commun. Biol.">
        <title>The bagworm genome reveals a unique fibroin gene that provides high tensile strength.</title>
        <authorList>
            <person name="Kono N."/>
            <person name="Nakamura H."/>
            <person name="Ohtoshi R."/>
            <person name="Tomita M."/>
            <person name="Numata K."/>
            <person name="Arakawa K."/>
        </authorList>
    </citation>
    <scope>NUCLEOTIDE SEQUENCE [LARGE SCALE GENOMIC DNA]</scope>
</reference>
<protein>
    <submittedName>
        <fullName evidence="1">Uncharacterized protein</fullName>
    </submittedName>
</protein>
<dbReference type="EMBL" id="BGZK01000673">
    <property type="protein sequence ID" value="GBP55608.1"/>
    <property type="molecule type" value="Genomic_DNA"/>
</dbReference>
<gene>
    <name evidence="1" type="ORF">EVAR_35843_1</name>
</gene>
<proteinExistence type="predicted"/>
<evidence type="ECO:0000313" key="2">
    <source>
        <dbReference type="Proteomes" id="UP000299102"/>
    </source>
</evidence>
<sequence length="392" mass="44368">MARTARELRQHLRRVLSTNDTRGTNVIRIGYALPDDDSFHRLDHHHRFGYRDFAAGHGGGGHWREKILQSPGTIEQASHQRVDGHRHPCTRAASEESPVRWRLVERNRMSNGEVWALCRVSIKNEKTVDFCEILPKRPIFESSYRRSSADIGADHRPIGRCRRSRHRTTGGDLSTTCPTRFDVETDYVPLNGREESTDDVNPFADKCRTCATTGKSPVALSVVTHTGRVEENGSVEDNVDALEFRKSRLFVEKGRSGRATRKATSRRFREIPSVFSIFVHFFPYLFSSLDLENATIRHGSREFAGTSYACESQSGGFTILTYFTVSENSLRTIRLRLLSTSSLRQCTYGIEVDLKRHSGREGREGGARATAISKRGALCGPIRKRFLSERHS</sequence>